<evidence type="ECO:0000259" key="2">
    <source>
        <dbReference type="Pfam" id="PF26157"/>
    </source>
</evidence>
<reference evidence="3 4" key="1">
    <citation type="submission" date="2023-08" db="EMBL/GenBank/DDBJ databases">
        <title>Black Yeasts Isolated from many extreme environments.</title>
        <authorList>
            <person name="Coleine C."/>
            <person name="Stajich J.E."/>
            <person name="Selbmann L."/>
        </authorList>
    </citation>
    <scope>NUCLEOTIDE SEQUENCE [LARGE SCALE GENOMIC DNA]</scope>
    <source>
        <strain evidence="3 4">CCFEE 5935</strain>
    </source>
</reference>
<protein>
    <recommendedName>
        <fullName evidence="2">Endo-beta-1,2-glucanase SGL domain-containing protein</fullName>
    </recommendedName>
</protein>
<dbReference type="Proteomes" id="UP001337655">
    <property type="component" value="Unassembled WGS sequence"/>
</dbReference>
<organism evidence="3 4">
    <name type="scientific">Saxophila tyrrhenica</name>
    <dbReference type="NCBI Taxonomy" id="1690608"/>
    <lineage>
        <taxon>Eukaryota</taxon>
        <taxon>Fungi</taxon>
        <taxon>Dikarya</taxon>
        <taxon>Ascomycota</taxon>
        <taxon>Pezizomycotina</taxon>
        <taxon>Dothideomycetes</taxon>
        <taxon>Dothideomycetidae</taxon>
        <taxon>Mycosphaerellales</taxon>
        <taxon>Extremaceae</taxon>
        <taxon>Saxophila</taxon>
    </lineage>
</organism>
<accession>A0AAV9NXX5</accession>
<dbReference type="RefSeq" id="XP_064654841.1">
    <property type="nucleotide sequence ID" value="XM_064807025.1"/>
</dbReference>
<sequence length="478" mass="53303">MYRLLVLLPFVSCLSQAACKPPCRFAPLYTSKEIVKDPRPFIEDVLYWEGHFAQPGIGYNAANEMTYDGTLLDQKTGLASAYGAGRHNFSAASKESLHVMVLAKALAGDANAARFISPGSPSAAPDKAYKIMKQKLATYLAFNETYPGFGGLLPWYNNTYAAIEPTSDWINRIPVLDNGELLCAVYGAVHDLQRSSRPHHRKLGDQWQDWLDYASVNVAKMFYHGKGKVCAVANLKQALSPTDAKQNYSCEGTGVLDDPYEGELFTWWPYFFDGLDEYYKHGIGPITVQKGFWFSSHEQWKVLEMPYYDVDLVKRLYTNAERARTCNSAARQVPGEYASVNNVTDTYGEIIGYISNAGIPSIANQTEQGLDVVTPYAVFPTLLVEGKRDRAVGMTWWRNMVTGKKMQNPYGSTESERLDGTAVSSFVSWDSKITTVAALLGDVVDEVRQKMKVDGIYEEFLRVTEVGVCLCLNETRAD</sequence>
<dbReference type="Pfam" id="PF26157">
    <property type="entry name" value="SGL_GH162"/>
    <property type="match status" value="1"/>
</dbReference>
<feature type="chain" id="PRO_5043564114" description="Endo-beta-1,2-glucanase SGL domain-containing protein" evidence="1">
    <location>
        <begin position="20"/>
        <end position="478"/>
    </location>
</feature>
<keyword evidence="1" id="KW-0732">Signal</keyword>
<feature type="signal peptide" evidence="1">
    <location>
        <begin position="1"/>
        <end position="19"/>
    </location>
</feature>
<feature type="domain" description="Endo-beta-1,2-glucanase SGL" evidence="2">
    <location>
        <begin position="65"/>
        <end position="465"/>
    </location>
</feature>
<keyword evidence="4" id="KW-1185">Reference proteome</keyword>
<evidence type="ECO:0000256" key="1">
    <source>
        <dbReference type="SAM" id="SignalP"/>
    </source>
</evidence>
<proteinExistence type="predicted"/>
<comment type="caution">
    <text evidence="3">The sequence shown here is derived from an EMBL/GenBank/DDBJ whole genome shotgun (WGS) entry which is preliminary data.</text>
</comment>
<name>A0AAV9NXX5_9PEZI</name>
<evidence type="ECO:0000313" key="4">
    <source>
        <dbReference type="Proteomes" id="UP001337655"/>
    </source>
</evidence>
<dbReference type="AlphaFoldDB" id="A0AAV9NXX5"/>
<dbReference type="EMBL" id="JAVRRT010000019">
    <property type="protein sequence ID" value="KAK5164593.1"/>
    <property type="molecule type" value="Genomic_DNA"/>
</dbReference>
<gene>
    <name evidence="3" type="ORF">LTR77_009799</name>
</gene>
<evidence type="ECO:0000313" key="3">
    <source>
        <dbReference type="EMBL" id="KAK5164593.1"/>
    </source>
</evidence>
<dbReference type="GeneID" id="89931129"/>
<dbReference type="InterPro" id="IPR058773">
    <property type="entry name" value="SGL_GH162"/>
</dbReference>